<dbReference type="RefSeq" id="XP_007272059.1">
    <property type="nucleotide sequence ID" value="XM_007271997.1"/>
</dbReference>
<evidence type="ECO:0000313" key="3">
    <source>
        <dbReference type="Proteomes" id="UP000053630"/>
    </source>
</evidence>
<dbReference type="EMBL" id="JH717986">
    <property type="protein sequence ID" value="EJC97630.1"/>
    <property type="molecule type" value="Genomic_DNA"/>
</dbReference>
<feature type="region of interest" description="Disordered" evidence="1">
    <location>
        <begin position="28"/>
        <end position="50"/>
    </location>
</feature>
<organism evidence="2 3">
    <name type="scientific">Fomitiporia mediterranea (strain MF3/22)</name>
    <name type="common">Grapevine white-rot fungus</name>
    <dbReference type="NCBI Taxonomy" id="694068"/>
    <lineage>
        <taxon>Eukaryota</taxon>
        <taxon>Fungi</taxon>
        <taxon>Dikarya</taxon>
        <taxon>Basidiomycota</taxon>
        <taxon>Agaricomycotina</taxon>
        <taxon>Agaricomycetes</taxon>
        <taxon>Hymenochaetales</taxon>
        <taxon>Hymenochaetaceae</taxon>
        <taxon>Fomitiporia</taxon>
    </lineage>
</organism>
<keyword evidence="3" id="KW-1185">Reference proteome</keyword>
<sequence length="50" mass="5772">MQVFNHPSERENQSYLQSRLDCDYMRENKIESSGDGTGGALERSLRRRPG</sequence>
<evidence type="ECO:0000256" key="1">
    <source>
        <dbReference type="SAM" id="MobiDB-lite"/>
    </source>
</evidence>
<dbReference type="AlphaFoldDB" id="R7SGT8"/>
<dbReference type="GeneID" id="18675878"/>
<dbReference type="Proteomes" id="UP000053630">
    <property type="component" value="Unassembled WGS sequence"/>
</dbReference>
<dbReference type="KEGG" id="fme:FOMMEDRAFT_162653"/>
<proteinExistence type="predicted"/>
<gene>
    <name evidence="2" type="ORF">FOMMEDRAFT_162653</name>
</gene>
<accession>R7SGT8</accession>
<protein>
    <submittedName>
        <fullName evidence="2">Uncharacterized protein</fullName>
    </submittedName>
</protein>
<name>R7SGT8_FOMME</name>
<evidence type="ECO:0000313" key="2">
    <source>
        <dbReference type="EMBL" id="EJC97630.1"/>
    </source>
</evidence>
<reference evidence="3" key="1">
    <citation type="journal article" date="2012" name="Science">
        <title>The Paleozoic origin of enzymatic lignin decomposition reconstructed from 31 fungal genomes.</title>
        <authorList>
            <person name="Floudas D."/>
            <person name="Binder M."/>
            <person name="Riley R."/>
            <person name="Barry K."/>
            <person name="Blanchette R.A."/>
            <person name="Henrissat B."/>
            <person name="Martinez A.T."/>
            <person name="Otillar R."/>
            <person name="Spatafora J.W."/>
            <person name="Yadav J.S."/>
            <person name="Aerts A."/>
            <person name="Benoit I."/>
            <person name="Boyd A."/>
            <person name="Carlson A."/>
            <person name="Copeland A."/>
            <person name="Coutinho P.M."/>
            <person name="de Vries R.P."/>
            <person name="Ferreira P."/>
            <person name="Findley K."/>
            <person name="Foster B."/>
            <person name="Gaskell J."/>
            <person name="Glotzer D."/>
            <person name="Gorecki P."/>
            <person name="Heitman J."/>
            <person name="Hesse C."/>
            <person name="Hori C."/>
            <person name="Igarashi K."/>
            <person name="Jurgens J.A."/>
            <person name="Kallen N."/>
            <person name="Kersten P."/>
            <person name="Kohler A."/>
            <person name="Kuees U."/>
            <person name="Kumar T.K.A."/>
            <person name="Kuo A."/>
            <person name="LaButti K."/>
            <person name="Larrondo L.F."/>
            <person name="Lindquist E."/>
            <person name="Ling A."/>
            <person name="Lombard V."/>
            <person name="Lucas S."/>
            <person name="Lundell T."/>
            <person name="Martin R."/>
            <person name="McLaughlin D.J."/>
            <person name="Morgenstern I."/>
            <person name="Morin E."/>
            <person name="Murat C."/>
            <person name="Nagy L.G."/>
            <person name="Nolan M."/>
            <person name="Ohm R.A."/>
            <person name="Patyshakuliyeva A."/>
            <person name="Rokas A."/>
            <person name="Ruiz-Duenas F.J."/>
            <person name="Sabat G."/>
            <person name="Salamov A."/>
            <person name="Samejima M."/>
            <person name="Schmutz J."/>
            <person name="Slot J.C."/>
            <person name="St John F."/>
            <person name="Stenlid J."/>
            <person name="Sun H."/>
            <person name="Sun S."/>
            <person name="Syed K."/>
            <person name="Tsang A."/>
            <person name="Wiebenga A."/>
            <person name="Young D."/>
            <person name="Pisabarro A."/>
            <person name="Eastwood D.C."/>
            <person name="Martin F."/>
            <person name="Cullen D."/>
            <person name="Grigoriev I.V."/>
            <person name="Hibbett D.S."/>
        </authorList>
    </citation>
    <scope>NUCLEOTIDE SEQUENCE [LARGE SCALE GENOMIC DNA]</scope>
    <source>
        <strain evidence="3">MF3/22</strain>
    </source>
</reference>